<evidence type="ECO:0000259" key="1">
    <source>
        <dbReference type="PROSITE" id="PS51186"/>
    </source>
</evidence>
<dbReference type="CDD" id="cd04301">
    <property type="entry name" value="NAT_SF"/>
    <property type="match status" value="1"/>
</dbReference>
<gene>
    <name evidence="2" type="ORF">WT27_02655</name>
</gene>
<dbReference type="PANTHER" id="PTHR13355">
    <property type="entry name" value="GLUCOSAMINE 6-PHOSPHATE N-ACETYLTRANSFERASE"/>
    <property type="match status" value="1"/>
</dbReference>
<dbReference type="PANTHER" id="PTHR13355:SF11">
    <property type="entry name" value="GLUCOSAMINE 6-PHOSPHATE N-ACETYLTRANSFERASE"/>
    <property type="match status" value="1"/>
</dbReference>
<organism evidence="2 3">
    <name type="scientific">Burkholderia territorii</name>
    <dbReference type="NCBI Taxonomy" id="1503055"/>
    <lineage>
        <taxon>Bacteria</taxon>
        <taxon>Pseudomonadati</taxon>
        <taxon>Pseudomonadota</taxon>
        <taxon>Betaproteobacteria</taxon>
        <taxon>Burkholderiales</taxon>
        <taxon>Burkholderiaceae</taxon>
        <taxon>Burkholderia</taxon>
        <taxon>Burkholderia cepacia complex</taxon>
    </lineage>
</organism>
<dbReference type="Proteomes" id="UP000062317">
    <property type="component" value="Unassembled WGS sequence"/>
</dbReference>
<protein>
    <submittedName>
        <fullName evidence="2">GCN5 family acetyltransferase</fullName>
    </submittedName>
</protein>
<dbReference type="InterPro" id="IPR039143">
    <property type="entry name" value="GNPNAT1-like"/>
</dbReference>
<dbReference type="InterPro" id="IPR016181">
    <property type="entry name" value="Acyl_CoA_acyltransferase"/>
</dbReference>
<proteinExistence type="predicted"/>
<evidence type="ECO:0000313" key="2">
    <source>
        <dbReference type="EMBL" id="KVV49339.1"/>
    </source>
</evidence>
<keyword evidence="2" id="KW-0808">Transferase</keyword>
<dbReference type="Pfam" id="PF13673">
    <property type="entry name" value="Acetyltransf_10"/>
    <property type="match status" value="1"/>
</dbReference>
<dbReference type="PROSITE" id="PS51186">
    <property type="entry name" value="GNAT"/>
    <property type="match status" value="1"/>
</dbReference>
<dbReference type="AlphaFoldDB" id="A0A105VKN2"/>
<accession>A0A105VKN2</accession>
<name>A0A105VKN2_9BURK</name>
<comment type="caution">
    <text evidence="2">The sequence shown here is derived from an EMBL/GenBank/DDBJ whole genome shotgun (WGS) entry which is preliminary data.</text>
</comment>
<dbReference type="Gene3D" id="3.40.630.30">
    <property type="match status" value="1"/>
</dbReference>
<reference evidence="2 3" key="1">
    <citation type="submission" date="2015-11" db="EMBL/GenBank/DDBJ databases">
        <title>Expanding the genomic diversity of Burkholderia species for the development of highly accurate diagnostics.</title>
        <authorList>
            <person name="Sahl J."/>
            <person name="Keim P."/>
            <person name="Wagner D."/>
        </authorList>
    </citation>
    <scope>NUCLEOTIDE SEQUENCE [LARGE SCALE GENOMIC DNA]</scope>
    <source>
        <strain evidence="2 3">MSMB1301WGS</strain>
    </source>
</reference>
<sequence length="146" mass="15735">MTDGWVETGDWAVLGGDAARIRDAVFVREQRIPPEWELDDEDPLSLHAVAYRVDAATGARRAVATGRLLRTGTIGRVAVLADARGQGAGSAVLHALLDAARQRGEPIVRLYAQDAAVPFYVRHGFATIGEPFVEIGVPHVEMVRAP</sequence>
<keyword evidence="3" id="KW-1185">Reference proteome</keyword>
<evidence type="ECO:0000313" key="3">
    <source>
        <dbReference type="Proteomes" id="UP000062317"/>
    </source>
</evidence>
<dbReference type="GO" id="GO:0004343">
    <property type="term" value="F:glucosamine 6-phosphate N-acetyltransferase activity"/>
    <property type="evidence" value="ECO:0007669"/>
    <property type="project" value="TreeGrafter"/>
</dbReference>
<dbReference type="InterPro" id="IPR000182">
    <property type="entry name" value="GNAT_dom"/>
</dbReference>
<feature type="domain" description="N-acetyltransferase" evidence="1">
    <location>
        <begin position="6"/>
        <end position="146"/>
    </location>
</feature>
<dbReference type="SUPFAM" id="SSF55729">
    <property type="entry name" value="Acyl-CoA N-acyltransferases (Nat)"/>
    <property type="match status" value="1"/>
</dbReference>
<dbReference type="EMBL" id="LPEQ01000056">
    <property type="protein sequence ID" value="KVV49339.1"/>
    <property type="molecule type" value="Genomic_DNA"/>
</dbReference>
<dbReference type="RefSeq" id="WP_060105556.1">
    <property type="nucleotide sequence ID" value="NZ_LPEQ01000056.1"/>
</dbReference>